<reference evidence="7" key="1">
    <citation type="submission" date="2019-06" db="EMBL/GenBank/DDBJ databases">
        <authorList>
            <person name="Zheng W."/>
        </authorList>
    </citation>
    <scope>NUCLEOTIDE SEQUENCE</scope>
    <source>
        <strain evidence="7">QDHG01</strain>
    </source>
</reference>
<evidence type="ECO:0000256" key="1">
    <source>
        <dbReference type="ARBA" id="ARBA00022593"/>
    </source>
</evidence>
<dbReference type="OrthoDB" id="411017at2759"/>
<evidence type="ECO:0000256" key="4">
    <source>
        <dbReference type="ARBA" id="ARBA00046271"/>
    </source>
</evidence>
<dbReference type="InterPro" id="IPR008733">
    <property type="entry name" value="PEX11"/>
</dbReference>
<dbReference type="GO" id="GO:0005778">
    <property type="term" value="C:peroxisomal membrane"/>
    <property type="evidence" value="ECO:0007669"/>
    <property type="project" value="UniProtKB-SubCell"/>
</dbReference>
<keyword evidence="1" id="KW-0962">Peroxisome biogenesis</keyword>
<dbReference type="Proteomes" id="UP000785679">
    <property type="component" value="Unassembled WGS sequence"/>
</dbReference>
<evidence type="ECO:0000256" key="2">
    <source>
        <dbReference type="ARBA" id="ARBA00023136"/>
    </source>
</evidence>
<evidence type="ECO:0000313" key="8">
    <source>
        <dbReference type="Proteomes" id="UP000785679"/>
    </source>
</evidence>
<dbReference type="PANTHER" id="PTHR12652:SF50">
    <property type="entry name" value="PEROXIN 11"/>
    <property type="match status" value="1"/>
</dbReference>
<keyword evidence="6" id="KW-0812">Transmembrane</keyword>
<feature type="transmembrane region" description="Helical" evidence="6">
    <location>
        <begin position="155"/>
        <end position="174"/>
    </location>
</feature>
<feature type="region of interest" description="Disordered" evidence="5">
    <location>
        <begin position="1"/>
        <end position="20"/>
    </location>
</feature>
<feature type="transmembrane region" description="Helical" evidence="6">
    <location>
        <begin position="109"/>
        <end position="127"/>
    </location>
</feature>
<evidence type="ECO:0000313" key="7">
    <source>
        <dbReference type="EMBL" id="TNV75711.1"/>
    </source>
</evidence>
<evidence type="ECO:0000256" key="6">
    <source>
        <dbReference type="SAM" id="Phobius"/>
    </source>
</evidence>
<keyword evidence="8" id="KW-1185">Reference proteome</keyword>
<evidence type="ECO:0000256" key="3">
    <source>
        <dbReference type="ARBA" id="ARBA00023140"/>
    </source>
</evidence>
<organism evidence="7 8">
    <name type="scientific">Halteria grandinella</name>
    <dbReference type="NCBI Taxonomy" id="5974"/>
    <lineage>
        <taxon>Eukaryota</taxon>
        <taxon>Sar</taxon>
        <taxon>Alveolata</taxon>
        <taxon>Ciliophora</taxon>
        <taxon>Intramacronucleata</taxon>
        <taxon>Spirotrichea</taxon>
        <taxon>Stichotrichia</taxon>
        <taxon>Sporadotrichida</taxon>
        <taxon>Halteriidae</taxon>
        <taxon>Halteria</taxon>
    </lineage>
</organism>
<comment type="subcellular location">
    <subcellularLocation>
        <location evidence="4">Peroxisome membrane</location>
    </subcellularLocation>
</comment>
<comment type="caution">
    <text evidence="7">The sequence shown here is derived from an EMBL/GenBank/DDBJ whole genome shotgun (WGS) entry which is preliminary data.</text>
</comment>
<evidence type="ECO:0000256" key="5">
    <source>
        <dbReference type="SAM" id="MobiDB-lite"/>
    </source>
</evidence>
<keyword evidence="3" id="KW-0576">Peroxisome</keyword>
<dbReference type="Pfam" id="PF05648">
    <property type="entry name" value="PEX11"/>
    <property type="match status" value="1"/>
</dbReference>
<keyword evidence="6" id="KW-1133">Transmembrane helix</keyword>
<dbReference type="GO" id="GO:0016559">
    <property type="term" value="P:peroxisome fission"/>
    <property type="evidence" value="ECO:0007669"/>
    <property type="project" value="InterPro"/>
</dbReference>
<feature type="compositionally biased region" description="Low complexity" evidence="5">
    <location>
        <begin position="1"/>
        <end position="15"/>
    </location>
</feature>
<proteinExistence type="predicted"/>
<name>A0A8J8SZ72_HALGN</name>
<accession>A0A8J8SZ72</accession>
<keyword evidence="2 6" id="KW-0472">Membrane</keyword>
<dbReference type="EMBL" id="RRYP01015010">
    <property type="protein sequence ID" value="TNV75711.1"/>
    <property type="molecule type" value="Genomic_DNA"/>
</dbReference>
<dbReference type="PANTHER" id="PTHR12652">
    <property type="entry name" value="PEROXISOMAL BIOGENESIS FACTOR 11"/>
    <property type="match status" value="1"/>
</dbReference>
<dbReference type="AlphaFoldDB" id="A0A8J8SZ72"/>
<gene>
    <name evidence="7" type="ORF">FGO68_gene16851</name>
</gene>
<sequence>MSSSATTSQEQTQKKTLQRADSEDQGVLINKILRILTTPAGRDKLCRLVQYFLLMLIPLLSQYSGIVIPQLEIVRSHMSFLRMAMRFEKPYPMMRGIARRHNSIHRYEPLAILRSIGDAFLVLYFLTDHPMFFHRLGYLTYSAKFADDLDLVNNLFWLANCVIEMIVDSLEIVFMQQWQTRKIMDFLVNVSDLPIIFFFLNFSDFGPVLAGLCGTFASLSVLWRI</sequence>
<protein>
    <submittedName>
        <fullName evidence="7">Uncharacterized protein</fullName>
    </submittedName>
</protein>